<evidence type="ECO:0000313" key="3">
    <source>
        <dbReference type="Proteomes" id="UP000629420"/>
    </source>
</evidence>
<accession>A0ABX7DR69</accession>
<reference evidence="2 3" key="1">
    <citation type="submission" date="2021-01" db="EMBL/GenBank/DDBJ databases">
        <title>Aequorivita sp. strain KX20305, a bacterium isolated from the sediment collected at a cold seep field in South China Sea.</title>
        <authorList>
            <person name="Zhang H."/>
            <person name="Li C."/>
        </authorList>
    </citation>
    <scope>NUCLEOTIDE SEQUENCE [LARGE SCALE GENOMIC DNA]</scope>
    <source>
        <strain evidence="2 3">KX20305</strain>
    </source>
</reference>
<feature type="domain" description="Lipocalin-like" evidence="1">
    <location>
        <begin position="13"/>
        <end position="76"/>
    </location>
</feature>
<organism evidence="2 3">
    <name type="scientific">Aequorivita iocasae</name>
    <dbReference type="NCBI Taxonomy" id="2803865"/>
    <lineage>
        <taxon>Bacteria</taxon>
        <taxon>Pseudomonadati</taxon>
        <taxon>Bacteroidota</taxon>
        <taxon>Flavobacteriia</taxon>
        <taxon>Flavobacteriales</taxon>
        <taxon>Flavobacteriaceae</taxon>
        <taxon>Aequorivita</taxon>
    </lineage>
</organism>
<proteinExistence type="predicted"/>
<evidence type="ECO:0000259" key="1">
    <source>
        <dbReference type="Pfam" id="PF13924"/>
    </source>
</evidence>
<gene>
    <name evidence="2" type="ORF">JK629_15160</name>
</gene>
<evidence type="ECO:0000313" key="2">
    <source>
        <dbReference type="EMBL" id="QQX76641.1"/>
    </source>
</evidence>
<name>A0ABX7DR69_9FLAO</name>
<sequence length="85" mass="9979">MDLPNFNDSIPVETLKYITKSYCYTGNYKVSEKDSIVSHFKLSHSNPSKFGLTAERRFYFSGDTWVMQAVERKNSKLMLKWLMTK</sequence>
<dbReference type="Proteomes" id="UP000629420">
    <property type="component" value="Chromosome"/>
</dbReference>
<dbReference type="EMBL" id="CP068439">
    <property type="protein sequence ID" value="QQX76641.1"/>
    <property type="molecule type" value="Genomic_DNA"/>
</dbReference>
<keyword evidence="3" id="KW-1185">Reference proteome</keyword>
<dbReference type="Pfam" id="PF13924">
    <property type="entry name" value="Lipocalin_5"/>
    <property type="match status" value="1"/>
</dbReference>
<dbReference type="InterPro" id="IPR024311">
    <property type="entry name" value="Lipocalin-like"/>
</dbReference>
<protein>
    <submittedName>
        <fullName evidence="2">Lipocalin-like domain-containing protein</fullName>
    </submittedName>
</protein>